<evidence type="ECO:0000256" key="1">
    <source>
        <dbReference type="ARBA" id="ARBA00004251"/>
    </source>
</evidence>
<dbReference type="Pfam" id="PF07714">
    <property type="entry name" value="PK_Tyr_Ser-Thr"/>
    <property type="match status" value="1"/>
</dbReference>
<dbReference type="Gene3D" id="2.90.10.10">
    <property type="entry name" value="Bulb-type lectin domain"/>
    <property type="match status" value="1"/>
</dbReference>
<dbReference type="PROSITE" id="PS50927">
    <property type="entry name" value="BULB_LECTIN"/>
    <property type="match status" value="1"/>
</dbReference>
<evidence type="ECO:0000256" key="17">
    <source>
        <dbReference type="ARBA" id="ARBA00047899"/>
    </source>
</evidence>
<feature type="chain" id="PRO_5041374318" description="Receptor-like serine/threonine-protein kinase" evidence="21">
    <location>
        <begin position="24"/>
        <end position="808"/>
    </location>
</feature>
<evidence type="ECO:0000256" key="5">
    <source>
        <dbReference type="ARBA" id="ARBA00022679"/>
    </source>
</evidence>
<dbReference type="SMART" id="SM00108">
    <property type="entry name" value="B_lectin"/>
    <property type="match status" value="1"/>
</dbReference>
<evidence type="ECO:0000256" key="12">
    <source>
        <dbReference type="ARBA" id="ARBA00022989"/>
    </source>
</evidence>
<dbReference type="PROSITE" id="PS50011">
    <property type="entry name" value="PROTEIN_KINASE_DOM"/>
    <property type="match status" value="1"/>
</dbReference>
<feature type="domain" description="Apple" evidence="24">
    <location>
        <begin position="345"/>
        <end position="425"/>
    </location>
</feature>
<dbReference type="SMART" id="SM00473">
    <property type="entry name" value="PAN_AP"/>
    <property type="match status" value="1"/>
</dbReference>
<dbReference type="InterPro" id="IPR024171">
    <property type="entry name" value="SRK-like_kinase"/>
</dbReference>
<dbReference type="InterPro" id="IPR011009">
    <property type="entry name" value="Kinase-like_dom_sf"/>
</dbReference>
<evidence type="ECO:0000256" key="9">
    <source>
        <dbReference type="ARBA" id="ARBA00022741"/>
    </source>
</evidence>
<keyword evidence="12 20" id="KW-1133">Transmembrane helix</keyword>
<keyword evidence="13 20" id="KW-0472">Membrane</keyword>
<comment type="catalytic activity">
    <reaction evidence="18 19">
        <text>L-seryl-[protein] + ATP = O-phospho-L-seryl-[protein] + ADP + H(+)</text>
        <dbReference type="Rhea" id="RHEA:17989"/>
        <dbReference type="Rhea" id="RHEA-COMP:9863"/>
        <dbReference type="Rhea" id="RHEA-COMP:11604"/>
        <dbReference type="ChEBI" id="CHEBI:15378"/>
        <dbReference type="ChEBI" id="CHEBI:29999"/>
        <dbReference type="ChEBI" id="CHEBI:30616"/>
        <dbReference type="ChEBI" id="CHEBI:83421"/>
        <dbReference type="ChEBI" id="CHEBI:456216"/>
        <dbReference type="EC" id="2.7.11.1"/>
    </reaction>
</comment>
<gene>
    <name evidence="25" type="ORF">OSB04_008338</name>
</gene>
<evidence type="ECO:0000256" key="8">
    <source>
        <dbReference type="ARBA" id="ARBA00022734"/>
    </source>
</evidence>
<evidence type="ECO:0000313" key="25">
    <source>
        <dbReference type="EMBL" id="KAJ9563178.1"/>
    </source>
</evidence>
<dbReference type="InterPro" id="IPR001245">
    <property type="entry name" value="Ser-Thr/Tyr_kinase_cat_dom"/>
</dbReference>
<dbReference type="Pfam" id="PF01453">
    <property type="entry name" value="B_lectin"/>
    <property type="match status" value="1"/>
</dbReference>
<dbReference type="FunFam" id="3.30.200.20:FF:000330">
    <property type="entry name" value="G-type lectin S-receptor-like serine/threonine-protein kinase At4g03230"/>
    <property type="match status" value="1"/>
</dbReference>
<dbReference type="GO" id="GO:0004674">
    <property type="term" value="F:protein serine/threonine kinase activity"/>
    <property type="evidence" value="ECO:0007669"/>
    <property type="project" value="UniProtKB-KW"/>
</dbReference>
<dbReference type="PANTHER" id="PTHR27002">
    <property type="entry name" value="RECEPTOR-LIKE SERINE/THREONINE-PROTEIN KINASE SD1-8"/>
    <property type="match status" value="1"/>
</dbReference>
<keyword evidence="16" id="KW-0325">Glycoprotein</keyword>
<dbReference type="PIRSF" id="PIRSF000641">
    <property type="entry name" value="SRK"/>
    <property type="match status" value="1"/>
</dbReference>
<dbReference type="GO" id="GO:0048544">
    <property type="term" value="P:recognition of pollen"/>
    <property type="evidence" value="ECO:0007669"/>
    <property type="project" value="InterPro"/>
</dbReference>
<evidence type="ECO:0000256" key="4">
    <source>
        <dbReference type="ARBA" id="ARBA00022553"/>
    </source>
</evidence>
<dbReference type="InterPro" id="IPR003609">
    <property type="entry name" value="Pan_app"/>
</dbReference>
<protein>
    <recommendedName>
        <fullName evidence="19">Receptor-like serine/threonine-protein kinase</fullName>
        <ecNumber evidence="19">2.7.11.1</ecNumber>
    </recommendedName>
</protein>
<dbReference type="CDD" id="cd14066">
    <property type="entry name" value="STKc_IRAK"/>
    <property type="match status" value="1"/>
</dbReference>
<evidence type="ECO:0000256" key="11">
    <source>
        <dbReference type="ARBA" id="ARBA00022840"/>
    </source>
</evidence>
<keyword evidence="5 19" id="KW-0808">Transferase</keyword>
<dbReference type="SUPFAM" id="SSF56112">
    <property type="entry name" value="Protein kinase-like (PK-like)"/>
    <property type="match status" value="1"/>
</dbReference>
<evidence type="ECO:0000256" key="13">
    <source>
        <dbReference type="ARBA" id="ARBA00023136"/>
    </source>
</evidence>
<evidence type="ECO:0000259" key="24">
    <source>
        <dbReference type="PROSITE" id="PS50948"/>
    </source>
</evidence>
<dbReference type="PANTHER" id="PTHR27002:SF932">
    <property type="entry name" value="RECEPTOR-LIKE SERINE_THREONINE-PROTEIN KINASE"/>
    <property type="match status" value="1"/>
</dbReference>
<feature type="domain" description="Protein kinase" evidence="22">
    <location>
        <begin position="501"/>
        <end position="778"/>
    </location>
</feature>
<keyword evidence="3 19" id="KW-0723">Serine/threonine-protein kinase</keyword>
<feature type="transmembrane region" description="Helical" evidence="20">
    <location>
        <begin position="442"/>
        <end position="464"/>
    </location>
</feature>
<dbReference type="Gene3D" id="3.30.200.20">
    <property type="entry name" value="Phosphorylase Kinase, domain 1"/>
    <property type="match status" value="1"/>
</dbReference>
<evidence type="ECO:0000256" key="7">
    <source>
        <dbReference type="ARBA" id="ARBA00022729"/>
    </source>
</evidence>
<dbReference type="CDD" id="cd01098">
    <property type="entry name" value="PAN_AP_plant"/>
    <property type="match status" value="1"/>
</dbReference>
<dbReference type="Gene3D" id="1.10.510.10">
    <property type="entry name" value="Transferase(Phosphotransferase) domain 1"/>
    <property type="match status" value="1"/>
</dbReference>
<evidence type="ECO:0000259" key="23">
    <source>
        <dbReference type="PROSITE" id="PS50927"/>
    </source>
</evidence>
<evidence type="ECO:0000256" key="14">
    <source>
        <dbReference type="ARBA" id="ARBA00023157"/>
    </source>
</evidence>
<keyword evidence="6 20" id="KW-0812">Transmembrane</keyword>
<dbReference type="Pfam" id="PF08276">
    <property type="entry name" value="PAN_2"/>
    <property type="match status" value="1"/>
</dbReference>
<proteinExistence type="inferred from homology"/>
<dbReference type="SUPFAM" id="SSF51110">
    <property type="entry name" value="alpha-D-mannose-specific plant lectins"/>
    <property type="match status" value="1"/>
</dbReference>
<dbReference type="Proteomes" id="UP001172457">
    <property type="component" value="Chromosome 2"/>
</dbReference>
<dbReference type="Pfam" id="PF00954">
    <property type="entry name" value="S_locus_glycop"/>
    <property type="match status" value="1"/>
</dbReference>
<evidence type="ECO:0000256" key="3">
    <source>
        <dbReference type="ARBA" id="ARBA00022527"/>
    </source>
</evidence>
<dbReference type="InterPro" id="IPR000858">
    <property type="entry name" value="S_locus_glycoprot_dom"/>
</dbReference>
<keyword evidence="10 19" id="KW-0418">Kinase</keyword>
<accession>A0AA38TU45</accession>
<dbReference type="GO" id="GO:0005524">
    <property type="term" value="F:ATP binding"/>
    <property type="evidence" value="ECO:0007669"/>
    <property type="project" value="UniProtKB-KW"/>
</dbReference>
<keyword evidence="14" id="KW-1015">Disulfide bond</keyword>
<comment type="caution">
    <text evidence="25">The sequence shown here is derived from an EMBL/GenBank/DDBJ whole genome shotgun (WGS) entry which is preliminary data.</text>
</comment>
<dbReference type="GO" id="GO:0030246">
    <property type="term" value="F:carbohydrate binding"/>
    <property type="evidence" value="ECO:0007669"/>
    <property type="project" value="UniProtKB-KW"/>
</dbReference>
<evidence type="ECO:0000259" key="22">
    <source>
        <dbReference type="PROSITE" id="PS50011"/>
    </source>
</evidence>
<keyword evidence="2" id="KW-1003">Cell membrane</keyword>
<dbReference type="EMBL" id="JARYMX010000002">
    <property type="protein sequence ID" value="KAJ9563178.1"/>
    <property type="molecule type" value="Genomic_DNA"/>
</dbReference>
<comment type="subcellular location">
    <subcellularLocation>
        <location evidence="1">Cell membrane</location>
        <topology evidence="1">Single-pass type I membrane protein</topology>
    </subcellularLocation>
</comment>
<feature type="domain" description="Bulb-type lectin" evidence="23">
    <location>
        <begin position="24"/>
        <end position="148"/>
    </location>
</feature>
<evidence type="ECO:0000256" key="16">
    <source>
        <dbReference type="ARBA" id="ARBA00023180"/>
    </source>
</evidence>
<dbReference type="GO" id="GO:0005886">
    <property type="term" value="C:plasma membrane"/>
    <property type="evidence" value="ECO:0007669"/>
    <property type="project" value="UniProtKB-SubCell"/>
</dbReference>
<feature type="signal peptide" evidence="21">
    <location>
        <begin position="1"/>
        <end position="23"/>
    </location>
</feature>
<dbReference type="CDD" id="cd00028">
    <property type="entry name" value="B_lectin"/>
    <property type="match status" value="1"/>
</dbReference>
<evidence type="ECO:0000256" key="15">
    <source>
        <dbReference type="ARBA" id="ARBA00023170"/>
    </source>
</evidence>
<dbReference type="InterPro" id="IPR000719">
    <property type="entry name" value="Prot_kinase_dom"/>
</dbReference>
<reference evidence="25" key="1">
    <citation type="submission" date="2023-03" db="EMBL/GenBank/DDBJ databases">
        <title>Chromosome-scale reference genome and RAD-based genetic map of yellow starthistle (Centaurea solstitialis) reveal putative structural variation and QTLs associated with invader traits.</title>
        <authorList>
            <person name="Reatini B."/>
            <person name="Cang F.A."/>
            <person name="Jiang Q."/>
            <person name="Mckibben M.T.W."/>
            <person name="Barker M.S."/>
            <person name="Rieseberg L.H."/>
            <person name="Dlugosch K.M."/>
        </authorList>
    </citation>
    <scope>NUCLEOTIDE SEQUENCE</scope>
    <source>
        <strain evidence="25">CAN-66</strain>
        <tissue evidence="25">Leaf</tissue>
    </source>
</reference>
<evidence type="ECO:0000256" key="10">
    <source>
        <dbReference type="ARBA" id="ARBA00022777"/>
    </source>
</evidence>
<dbReference type="InterPro" id="IPR036426">
    <property type="entry name" value="Bulb-type_lectin_dom_sf"/>
</dbReference>
<dbReference type="FunFam" id="2.90.10.10:FF:000009">
    <property type="entry name" value="Receptor-like serine/threonine-protein kinase SD1-8"/>
    <property type="match status" value="1"/>
</dbReference>
<keyword evidence="26" id="KW-1185">Reference proteome</keyword>
<keyword evidence="4" id="KW-0597">Phosphoprotein</keyword>
<dbReference type="InterPro" id="IPR008271">
    <property type="entry name" value="Ser/Thr_kinase_AS"/>
</dbReference>
<keyword evidence="11 19" id="KW-0067">ATP-binding</keyword>
<evidence type="ECO:0000256" key="21">
    <source>
        <dbReference type="SAM" id="SignalP"/>
    </source>
</evidence>
<evidence type="ECO:0000313" key="26">
    <source>
        <dbReference type="Proteomes" id="UP001172457"/>
    </source>
</evidence>
<dbReference type="FunFam" id="1.10.510.10:FF:000060">
    <property type="entry name" value="G-type lectin S-receptor-like serine/threonine-protein kinase"/>
    <property type="match status" value="1"/>
</dbReference>
<name>A0AA38TU45_9ASTR</name>
<evidence type="ECO:0000256" key="6">
    <source>
        <dbReference type="ARBA" id="ARBA00022692"/>
    </source>
</evidence>
<keyword evidence="9 19" id="KW-0547">Nucleotide-binding</keyword>
<dbReference type="AlphaFoldDB" id="A0AA38TU45"/>
<evidence type="ECO:0000256" key="2">
    <source>
        <dbReference type="ARBA" id="ARBA00022475"/>
    </source>
</evidence>
<dbReference type="PROSITE" id="PS50948">
    <property type="entry name" value="PAN"/>
    <property type="match status" value="1"/>
</dbReference>
<comment type="similarity">
    <text evidence="19">Belongs to the protein kinase superfamily. Ser/Thr protein kinase family.</text>
</comment>
<organism evidence="25 26">
    <name type="scientific">Centaurea solstitialis</name>
    <name type="common">yellow star-thistle</name>
    <dbReference type="NCBI Taxonomy" id="347529"/>
    <lineage>
        <taxon>Eukaryota</taxon>
        <taxon>Viridiplantae</taxon>
        <taxon>Streptophyta</taxon>
        <taxon>Embryophyta</taxon>
        <taxon>Tracheophyta</taxon>
        <taxon>Spermatophyta</taxon>
        <taxon>Magnoliopsida</taxon>
        <taxon>eudicotyledons</taxon>
        <taxon>Gunneridae</taxon>
        <taxon>Pentapetalae</taxon>
        <taxon>asterids</taxon>
        <taxon>campanulids</taxon>
        <taxon>Asterales</taxon>
        <taxon>Asteraceae</taxon>
        <taxon>Carduoideae</taxon>
        <taxon>Cardueae</taxon>
        <taxon>Centaureinae</taxon>
        <taxon>Centaurea</taxon>
    </lineage>
</organism>
<keyword evidence="8" id="KW-0430">Lectin</keyword>
<dbReference type="SMART" id="SM00220">
    <property type="entry name" value="S_TKc"/>
    <property type="match status" value="1"/>
</dbReference>
<evidence type="ECO:0000256" key="20">
    <source>
        <dbReference type="SAM" id="Phobius"/>
    </source>
</evidence>
<dbReference type="InterPro" id="IPR001480">
    <property type="entry name" value="Bulb-type_lectin_dom"/>
</dbReference>
<evidence type="ECO:0000256" key="19">
    <source>
        <dbReference type="PIRNR" id="PIRNR000641"/>
    </source>
</evidence>
<keyword evidence="15" id="KW-0675">Receptor</keyword>
<comment type="catalytic activity">
    <reaction evidence="17 19">
        <text>L-threonyl-[protein] + ATP = O-phospho-L-threonyl-[protein] + ADP + H(+)</text>
        <dbReference type="Rhea" id="RHEA:46608"/>
        <dbReference type="Rhea" id="RHEA-COMP:11060"/>
        <dbReference type="Rhea" id="RHEA-COMP:11605"/>
        <dbReference type="ChEBI" id="CHEBI:15378"/>
        <dbReference type="ChEBI" id="CHEBI:30013"/>
        <dbReference type="ChEBI" id="CHEBI:30616"/>
        <dbReference type="ChEBI" id="CHEBI:61977"/>
        <dbReference type="ChEBI" id="CHEBI:456216"/>
        <dbReference type="EC" id="2.7.11.1"/>
    </reaction>
</comment>
<dbReference type="PROSITE" id="PS00108">
    <property type="entry name" value="PROTEIN_KINASE_ST"/>
    <property type="match status" value="1"/>
</dbReference>
<dbReference type="EC" id="2.7.11.1" evidence="19"/>
<sequence>MEPFSIFFLCFTFSFHTLFTTMAVDTIFMNQTIKDGQTIVSPQQSFELGFFSPPNASENRYLGIMYKRLGNDGTTVWVANRDTPIKNKTGELSLRLDGVLELRDSSTGVIVWSTNTKGNARNLVARLLDSGNLMVIDNDNDNENNDDDYIWQSFDHPTDTLLSGMKFGRKFKRGIAMNLTSWKSASDPSKGPYVAYLNLDGLPQFYQNNGDQIQYRIGSWNGRALSGRPWVVPPSKYIQEYVSNEREIYIEFDSRNGSVLSRLTVTSSGITGRFAWVNRTQRWFLFEPLNADTCEQYGLCGVYGNCDNTQLIACRCLDGFVPKIRAQWNNSDWTSGCQREVALDCSVNEGFRQYRFIKLPDTNRSWYDTNMTIEQCKTKCRNECNCTAYATLNVEYGTGCLLWYTELFDMRTIPNEGQDIYIRMAASELEKDERASRKQRKLIIIIIPVVVCFLLLIGMCFLFIRKKKLNQQEGGDPISHSDVLDLPLFSLSTLVVATNNFSISNKLGQGGFGPVYKGILNDGREVAVKRLSENSAQGVEEFKNEVIFISRLQHRNLVKILGYCFEGKEKILVYEYMPNKGLDLFLFDDKTSKTLNLIQRFHIINGIARGLLYLHQDSRLRIIHRDLKAANILLDHDMNPKISDFGLARSFGGNETTTKTNRVVGTYGYMSPEYARHGTFSVKSDVFSFGVLLLEIVSGIHNKHDLLGHAWRLYKEGKALELVDSFLIESDHTIKMLRFIQVGLLCVENKQEDRPHMSIVVMMLGGERELPEPKHPGFYTEFDNESTPNDILTQNSYNNVTLSHLTAR</sequence>
<keyword evidence="7 21" id="KW-0732">Signal</keyword>
<evidence type="ECO:0000256" key="18">
    <source>
        <dbReference type="ARBA" id="ARBA00048679"/>
    </source>
</evidence>